<reference evidence="16 17" key="1">
    <citation type="submission" date="2020-07" db="EMBL/GenBank/DDBJ databases">
        <title>Genomic Encyclopedia of Type Strains, Phase III (KMG-III): the genomes of soil and plant-associated and newly described type strains.</title>
        <authorList>
            <person name="Whitman W."/>
        </authorList>
    </citation>
    <scope>NUCLEOTIDE SEQUENCE [LARGE SCALE GENOMIC DNA]</scope>
    <source>
        <strain evidence="16 17">CECT 8576</strain>
    </source>
</reference>
<sequence>MKSLRHSYGEISIPFGRGFRFAVLGLVALLAVGCGVTADQRDAGQHGSGGTEASGPPSVEFSPAGGATDVSPVGEIGVEAHNAELTRVHMTNSEGEKVAGSIGEDGSGWTLGEPLGYGKTYEFSATAKGADGRTVTERSRFTTVDPDNLTYVSMNPLDGQTVGVGQPLAFYFSEDAPAPNKQRAEQAIDISTTPRVEGAFYWFNDREVHWRPENYWKSGTEITIDVNVYGKDLGNGVYGEEDRSATVRIGERVILRADGESHRMRVEVGGELKRTIPVSLGKPSFPSHNGTHVVMRKHESYLMDSSTFGLSLEEGGYRTRVKWAVRISNGGEFLHAAPWSVGDQGERNVSHGCINMSLSDAEWVYDLVKKGDVVNITNSGGQQLSSWDGFGDWQVPWSEWVEGNK</sequence>
<keyword evidence="11 13" id="KW-0961">Cell wall biogenesis/degradation</keyword>
<dbReference type="Gene3D" id="2.60.40.3710">
    <property type="match status" value="1"/>
</dbReference>
<evidence type="ECO:0000256" key="13">
    <source>
        <dbReference type="PROSITE-ProRule" id="PRU01373"/>
    </source>
</evidence>
<keyword evidence="5 13" id="KW-0133">Cell shape</keyword>
<evidence type="ECO:0000256" key="7">
    <source>
        <dbReference type="ARBA" id="ARBA00023136"/>
    </source>
</evidence>
<protein>
    <submittedName>
        <fullName evidence="16">Lipoprotein-anchoring transpeptidase ErfK/SrfK</fullName>
    </submittedName>
</protein>
<evidence type="ECO:0000256" key="10">
    <source>
        <dbReference type="ARBA" id="ARBA00023315"/>
    </source>
</evidence>
<proteinExistence type="predicted"/>
<dbReference type="FunFam" id="2.40.440.10:FF:000005">
    <property type="entry name" value="L,D-transpeptidase 2"/>
    <property type="match status" value="1"/>
</dbReference>
<keyword evidence="4" id="KW-0732">Signal</keyword>
<keyword evidence="9 16" id="KW-0449">Lipoprotein</keyword>
<evidence type="ECO:0000259" key="15">
    <source>
        <dbReference type="PROSITE" id="PS52029"/>
    </source>
</evidence>
<dbReference type="UniPathway" id="UPA00219"/>
<keyword evidence="10" id="KW-0012">Acyltransferase</keyword>
<dbReference type="RefSeq" id="WP_246300915.1">
    <property type="nucleotide sequence ID" value="NZ_JACBYW010000012.1"/>
</dbReference>
<keyword evidence="2" id="KW-1003">Cell membrane</keyword>
<evidence type="ECO:0000256" key="12">
    <source>
        <dbReference type="ARBA" id="ARBA00060592"/>
    </source>
</evidence>
<organism evidence="16 17">
    <name type="scientific">Actinopolyspora biskrensis</name>
    <dbReference type="NCBI Taxonomy" id="1470178"/>
    <lineage>
        <taxon>Bacteria</taxon>
        <taxon>Bacillati</taxon>
        <taxon>Actinomycetota</taxon>
        <taxon>Actinomycetes</taxon>
        <taxon>Actinopolysporales</taxon>
        <taxon>Actinopolysporaceae</taxon>
        <taxon>Actinopolyspora</taxon>
    </lineage>
</organism>
<dbReference type="Gene3D" id="2.40.440.10">
    <property type="entry name" value="L,D-transpeptidase catalytic domain-like"/>
    <property type="match status" value="1"/>
</dbReference>
<dbReference type="Gene3D" id="2.60.40.3780">
    <property type="match status" value="1"/>
</dbReference>
<dbReference type="GO" id="GO:0016746">
    <property type="term" value="F:acyltransferase activity"/>
    <property type="evidence" value="ECO:0007669"/>
    <property type="project" value="UniProtKB-KW"/>
</dbReference>
<dbReference type="InterPro" id="IPR041280">
    <property type="entry name" value="Big_10"/>
</dbReference>
<keyword evidence="17" id="KW-1185">Reference proteome</keyword>
<evidence type="ECO:0000256" key="4">
    <source>
        <dbReference type="ARBA" id="ARBA00022729"/>
    </source>
</evidence>
<evidence type="ECO:0000256" key="6">
    <source>
        <dbReference type="ARBA" id="ARBA00022984"/>
    </source>
</evidence>
<feature type="active site" description="Proton donor/acceptor" evidence="13">
    <location>
        <position position="335"/>
    </location>
</feature>
<evidence type="ECO:0000256" key="9">
    <source>
        <dbReference type="ARBA" id="ARBA00023288"/>
    </source>
</evidence>
<dbReference type="GO" id="GO:0071972">
    <property type="term" value="F:peptidoglycan L,D-transpeptidase activity"/>
    <property type="evidence" value="ECO:0007669"/>
    <property type="project" value="TreeGrafter"/>
</dbReference>
<dbReference type="EMBL" id="JACBYW010000012">
    <property type="protein sequence ID" value="NYH81090.1"/>
    <property type="molecule type" value="Genomic_DNA"/>
</dbReference>
<dbReference type="PANTHER" id="PTHR30582">
    <property type="entry name" value="L,D-TRANSPEPTIDASE"/>
    <property type="match status" value="1"/>
</dbReference>
<accession>A0A852Z4K1</accession>
<keyword evidence="7" id="KW-0472">Membrane</keyword>
<dbReference type="InterPro" id="IPR050979">
    <property type="entry name" value="LD-transpeptidase"/>
</dbReference>
<dbReference type="Proteomes" id="UP000548304">
    <property type="component" value="Unassembled WGS sequence"/>
</dbReference>
<evidence type="ECO:0000256" key="3">
    <source>
        <dbReference type="ARBA" id="ARBA00022679"/>
    </source>
</evidence>
<feature type="region of interest" description="Disordered" evidence="14">
    <location>
        <begin position="41"/>
        <end position="71"/>
    </location>
</feature>
<keyword evidence="8" id="KW-0564">Palmitate</keyword>
<dbReference type="GO" id="GO:0018104">
    <property type="term" value="P:peptidoglycan-protein cross-linking"/>
    <property type="evidence" value="ECO:0007669"/>
    <property type="project" value="TreeGrafter"/>
</dbReference>
<evidence type="ECO:0000313" key="17">
    <source>
        <dbReference type="Proteomes" id="UP000548304"/>
    </source>
</evidence>
<feature type="domain" description="L,D-TPase catalytic" evidence="15">
    <location>
        <begin position="253"/>
        <end position="377"/>
    </location>
</feature>
<dbReference type="PROSITE" id="PS51257">
    <property type="entry name" value="PROKAR_LIPOPROTEIN"/>
    <property type="match status" value="1"/>
</dbReference>
<dbReference type="GO" id="GO:0008360">
    <property type="term" value="P:regulation of cell shape"/>
    <property type="evidence" value="ECO:0007669"/>
    <property type="project" value="UniProtKB-UniRule"/>
</dbReference>
<dbReference type="CDD" id="cd13432">
    <property type="entry name" value="LDT_IgD_like_2"/>
    <property type="match status" value="1"/>
</dbReference>
<feature type="active site" description="Nucleophile" evidence="13">
    <location>
        <position position="353"/>
    </location>
</feature>
<keyword evidence="6 13" id="KW-0573">Peptidoglycan synthesis</keyword>
<dbReference type="AlphaFoldDB" id="A0A852Z4K1"/>
<gene>
    <name evidence="16" type="ORF">FHR84_004464</name>
</gene>
<evidence type="ECO:0000256" key="11">
    <source>
        <dbReference type="ARBA" id="ARBA00023316"/>
    </source>
</evidence>
<evidence type="ECO:0000256" key="8">
    <source>
        <dbReference type="ARBA" id="ARBA00023139"/>
    </source>
</evidence>
<evidence type="ECO:0000313" key="16">
    <source>
        <dbReference type="EMBL" id="NYH81090.1"/>
    </source>
</evidence>
<comment type="pathway">
    <text evidence="1 13">Cell wall biogenesis; peptidoglycan biosynthesis.</text>
</comment>
<keyword evidence="3" id="KW-0808">Transferase</keyword>
<dbReference type="PROSITE" id="PS52029">
    <property type="entry name" value="LD_TPASE"/>
    <property type="match status" value="1"/>
</dbReference>
<dbReference type="Pfam" id="PF03734">
    <property type="entry name" value="YkuD"/>
    <property type="match status" value="1"/>
</dbReference>
<dbReference type="PANTHER" id="PTHR30582:SF2">
    <property type="entry name" value="L,D-TRANSPEPTIDASE YCIB-RELATED"/>
    <property type="match status" value="1"/>
</dbReference>
<dbReference type="GO" id="GO:0071555">
    <property type="term" value="P:cell wall organization"/>
    <property type="evidence" value="ECO:0007669"/>
    <property type="project" value="UniProtKB-UniRule"/>
</dbReference>
<evidence type="ECO:0000256" key="1">
    <source>
        <dbReference type="ARBA" id="ARBA00004752"/>
    </source>
</evidence>
<name>A0A852Z4K1_9ACTN</name>
<dbReference type="InterPro" id="IPR005490">
    <property type="entry name" value="LD_TPept_cat_dom"/>
</dbReference>
<comment type="pathway">
    <text evidence="12">Glycan biosynthesis.</text>
</comment>
<evidence type="ECO:0000256" key="5">
    <source>
        <dbReference type="ARBA" id="ARBA00022960"/>
    </source>
</evidence>
<dbReference type="GO" id="GO:0005576">
    <property type="term" value="C:extracellular region"/>
    <property type="evidence" value="ECO:0007669"/>
    <property type="project" value="TreeGrafter"/>
</dbReference>
<comment type="caution">
    <text evidence="16">The sequence shown here is derived from an EMBL/GenBank/DDBJ whole genome shotgun (WGS) entry which is preliminary data.</text>
</comment>
<dbReference type="CDD" id="cd16913">
    <property type="entry name" value="YkuD_like"/>
    <property type="match status" value="1"/>
</dbReference>
<dbReference type="InterPro" id="IPR038063">
    <property type="entry name" value="Transpep_catalytic_dom"/>
</dbReference>
<evidence type="ECO:0000256" key="2">
    <source>
        <dbReference type="ARBA" id="ARBA00022475"/>
    </source>
</evidence>
<dbReference type="SUPFAM" id="SSF141523">
    <property type="entry name" value="L,D-transpeptidase catalytic domain-like"/>
    <property type="match status" value="1"/>
</dbReference>
<dbReference type="Pfam" id="PF17964">
    <property type="entry name" value="Big_10"/>
    <property type="match status" value="1"/>
</dbReference>
<evidence type="ECO:0000256" key="14">
    <source>
        <dbReference type="SAM" id="MobiDB-lite"/>
    </source>
</evidence>